<proteinExistence type="predicted"/>
<dbReference type="FunFam" id="2.60.40.60:FF:000004">
    <property type="entry name" value="Protocadherin 1 gamma 2"/>
    <property type="match status" value="1"/>
</dbReference>
<keyword evidence="16" id="KW-1185">Reference proteome</keyword>
<keyword evidence="9 13" id="KW-0472">Membrane</keyword>
<evidence type="ECO:0000256" key="8">
    <source>
        <dbReference type="ARBA" id="ARBA00022989"/>
    </source>
</evidence>
<dbReference type="InterPro" id="IPR020894">
    <property type="entry name" value="Cadherin_CS"/>
</dbReference>
<dbReference type="GO" id="GO:0005509">
    <property type="term" value="F:calcium ion binding"/>
    <property type="evidence" value="ECO:0007669"/>
    <property type="project" value="UniProtKB-UniRule"/>
</dbReference>
<feature type="domain" description="Cadherin" evidence="14">
    <location>
        <begin position="133"/>
        <end position="242"/>
    </location>
</feature>
<keyword evidence="8 13" id="KW-1133">Transmembrane helix</keyword>
<dbReference type="FunFam" id="2.60.40.60:FF:000007">
    <property type="entry name" value="Protocadherin alpha 2"/>
    <property type="match status" value="1"/>
</dbReference>
<dbReference type="FunFam" id="2.60.40.60:FF:000020">
    <property type="entry name" value="Dachsous cadherin-related 1b"/>
    <property type="match status" value="2"/>
</dbReference>
<feature type="domain" description="Cadherin" evidence="14">
    <location>
        <begin position="687"/>
        <end position="773"/>
    </location>
</feature>
<dbReference type="Proteomes" id="UP001347796">
    <property type="component" value="Unassembled WGS sequence"/>
</dbReference>
<dbReference type="AlphaFoldDB" id="A0AAN8JAR3"/>
<evidence type="ECO:0000256" key="6">
    <source>
        <dbReference type="ARBA" id="ARBA00022837"/>
    </source>
</evidence>
<evidence type="ECO:0000259" key="14">
    <source>
        <dbReference type="PROSITE" id="PS50268"/>
    </source>
</evidence>
<dbReference type="FunFam" id="2.60.40.60:FF:000092">
    <property type="entry name" value="Protocadherin 8"/>
    <property type="match status" value="1"/>
</dbReference>
<evidence type="ECO:0000256" key="12">
    <source>
        <dbReference type="SAM" id="MobiDB-lite"/>
    </source>
</evidence>
<evidence type="ECO:0000256" key="5">
    <source>
        <dbReference type="ARBA" id="ARBA00022737"/>
    </source>
</evidence>
<evidence type="ECO:0000256" key="1">
    <source>
        <dbReference type="ARBA" id="ARBA00004251"/>
    </source>
</evidence>
<evidence type="ECO:0000256" key="7">
    <source>
        <dbReference type="ARBA" id="ARBA00022889"/>
    </source>
</evidence>
<dbReference type="FunFam" id="2.60.40.60:FF:000002">
    <property type="entry name" value="Protocadherin alpha 2"/>
    <property type="match status" value="1"/>
</dbReference>
<feature type="compositionally biased region" description="Polar residues" evidence="12">
    <location>
        <begin position="928"/>
        <end position="939"/>
    </location>
</feature>
<feature type="transmembrane region" description="Helical" evidence="13">
    <location>
        <begin position="784"/>
        <end position="807"/>
    </location>
</feature>
<dbReference type="SUPFAM" id="SSF49313">
    <property type="entry name" value="Cadherin-like"/>
    <property type="match status" value="6"/>
</dbReference>
<feature type="domain" description="Cadherin" evidence="14">
    <location>
        <begin position="360"/>
        <end position="455"/>
    </location>
</feature>
<accession>A0AAN8JAR3</accession>
<comment type="caution">
    <text evidence="15">The sequence shown here is derived from an EMBL/GenBank/DDBJ whole genome shotgun (WGS) entry which is preliminary data.</text>
</comment>
<evidence type="ECO:0000256" key="13">
    <source>
        <dbReference type="SAM" id="Phobius"/>
    </source>
</evidence>
<dbReference type="PANTHER" id="PTHR24028:SF146">
    <property type="entry name" value="CADHERIN 96CB, ISOFORM D-RELATED"/>
    <property type="match status" value="1"/>
</dbReference>
<name>A0AAN8JAR3_PATCE</name>
<dbReference type="PROSITE" id="PS00232">
    <property type="entry name" value="CADHERIN_1"/>
    <property type="match status" value="4"/>
</dbReference>
<dbReference type="CDD" id="cd11304">
    <property type="entry name" value="Cadherin_repeat"/>
    <property type="match status" value="7"/>
</dbReference>
<feature type="region of interest" description="Disordered" evidence="12">
    <location>
        <begin position="918"/>
        <end position="962"/>
    </location>
</feature>
<evidence type="ECO:0000256" key="3">
    <source>
        <dbReference type="ARBA" id="ARBA00022692"/>
    </source>
</evidence>
<dbReference type="InterPro" id="IPR002126">
    <property type="entry name" value="Cadherin-like_dom"/>
</dbReference>
<keyword evidence="10" id="KW-0325">Glycoprotein</keyword>
<feature type="domain" description="Cadherin" evidence="14">
    <location>
        <begin position="243"/>
        <end position="350"/>
    </location>
</feature>
<dbReference type="PRINTS" id="PR00205">
    <property type="entry name" value="CADHERIN"/>
</dbReference>
<evidence type="ECO:0000313" key="15">
    <source>
        <dbReference type="EMBL" id="KAK6173365.1"/>
    </source>
</evidence>
<dbReference type="Pfam" id="PF00028">
    <property type="entry name" value="Cadherin"/>
    <property type="match status" value="6"/>
</dbReference>
<reference evidence="15 16" key="1">
    <citation type="submission" date="2024-01" db="EMBL/GenBank/DDBJ databases">
        <title>The genome of the rayed Mediterranean limpet Patella caerulea (Linnaeus, 1758).</title>
        <authorList>
            <person name="Anh-Thu Weber A."/>
            <person name="Halstead-Nussloch G."/>
        </authorList>
    </citation>
    <scope>NUCLEOTIDE SEQUENCE [LARGE SCALE GENOMIC DNA]</scope>
    <source>
        <strain evidence="15">AATW-2023a</strain>
        <tissue evidence="15">Whole specimen</tissue>
    </source>
</reference>
<dbReference type="InterPro" id="IPR050174">
    <property type="entry name" value="Protocadherin/Cadherin-CA"/>
</dbReference>
<organism evidence="15 16">
    <name type="scientific">Patella caerulea</name>
    <name type="common">Rayed Mediterranean limpet</name>
    <dbReference type="NCBI Taxonomy" id="87958"/>
    <lineage>
        <taxon>Eukaryota</taxon>
        <taxon>Metazoa</taxon>
        <taxon>Spiralia</taxon>
        <taxon>Lophotrochozoa</taxon>
        <taxon>Mollusca</taxon>
        <taxon>Gastropoda</taxon>
        <taxon>Patellogastropoda</taxon>
        <taxon>Patelloidea</taxon>
        <taxon>Patellidae</taxon>
        <taxon>Patella</taxon>
    </lineage>
</organism>
<dbReference type="Gene3D" id="2.60.40.60">
    <property type="entry name" value="Cadherins"/>
    <property type="match status" value="7"/>
</dbReference>
<keyword evidence="4" id="KW-0732">Signal</keyword>
<feature type="domain" description="Cadherin" evidence="14">
    <location>
        <begin position="559"/>
        <end position="665"/>
    </location>
</feature>
<dbReference type="PANTHER" id="PTHR24028">
    <property type="entry name" value="CADHERIN-87A"/>
    <property type="match status" value="1"/>
</dbReference>
<evidence type="ECO:0000256" key="11">
    <source>
        <dbReference type="PROSITE-ProRule" id="PRU00043"/>
    </source>
</evidence>
<dbReference type="EMBL" id="JAZGQO010000011">
    <property type="protein sequence ID" value="KAK6173365.1"/>
    <property type="molecule type" value="Genomic_DNA"/>
</dbReference>
<keyword evidence="7" id="KW-0130">Cell adhesion</keyword>
<dbReference type="GO" id="GO:0005886">
    <property type="term" value="C:plasma membrane"/>
    <property type="evidence" value="ECO:0007669"/>
    <property type="project" value="UniProtKB-SubCell"/>
</dbReference>
<dbReference type="GO" id="GO:0007156">
    <property type="term" value="P:homophilic cell adhesion via plasma membrane adhesion molecules"/>
    <property type="evidence" value="ECO:0007669"/>
    <property type="project" value="InterPro"/>
</dbReference>
<feature type="compositionally biased region" description="Polar residues" evidence="12">
    <location>
        <begin position="951"/>
        <end position="962"/>
    </location>
</feature>
<dbReference type="SMART" id="SM00112">
    <property type="entry name" value="CA"/>
    <property type="match status" value="7"/>
</dbReference>
<dbReference type="Pfam" id="PF08266">
    <property type="entry name" value="Cadherin_2"/>
    <property type="match status" value="1"/>
</dbReference>
<evidence type="ECO:0000256" key="2">
    <source>
        <dbReference type="ARBA" id="ARBA00022475"/>
    </source>
</evidence>
<feature type="domain" description="Cadherin" evidence="14">
    <location>
        <begin position="456"/>
        <end position="558"/>
    </location>
</feature>
<dbReference type="InterPro" id="IPR013164">
    <property type="entry name" value="Cadherin_N"/>
</dbReference>
<dbReference type="PROSITE" id="PS50268">
    <property type="entry name" value="CADHERIN_2"/>
    <property type="match status" value="7"/>
</dbReference>
<dbReference type="InterPro" id="IPR015919">
    <property type="entry name" value="Cadherin-like_sf"/>
</dbReference>
<sequence>MDLVNLFLSAVLMLTPVYGDILYTLLEEKPAGFFIGKISDIADLQSTVTETALITLRYSFLTQGYPQSKLFNLTKDGQLYTAVKLDREDVCGFSDTCVLETEIAIQSTINQFFRKEKLKVTLEDINDNAPTFNKDSLTLEISEAVSVNSSFILESALDRDVGNNSLQGYDLISDSDIFDLKVVKNLDGGTVVSLVVLSSLDHEVRDLYTLTVVARDGGVSPRKAELKVIVSVLDINDNSPVFDPQAYNITVKESTAIGETVVQVTATDLDAQLNGVAYYRFSPLVPSEVLHYFALNESTGKITVFQSLHLVQGQMMRFIVECVDGGSPPLVAQTEVIISIEDSTNTPPTINLNLFADGKVSEFAQPGTTVAHVAVLDPDSSKNGIIRCFIISDAFEIQGLEQNDYKIVVSRTLDRENSQFHRVVLTCEDAGNPPMNDTKVFSIAVLDENDNAPFFKQFDYLGNITENTEPGQVIAKVEAVDMDDGENSKIYYYIPLGDEYGVKIRQNGEIISEKTFDREKTPKLKFKVFATDHGRPSRNSSCTVTIIVTDVNDVVPTFSQSRYTFKAKENQESGVVIGRLEAKDADEGLNSEILYNIQLLFDELEYYPIKVTTDGFIQTAFSLDREIKSSYQFVVVASDRGSQPLSSSTEVIIEVTDQNDHAPSIVSPSSMNHSMMVPYHMHTDYALFTVLAKDEDVGENAHLEFILQPENGHGIFKIDSVTGVIRLSRFLDGNDVGTYQIHATVRDMGTPSLNTSVDFNITIYKSNETNTYLQQGLGSEENTMVVLILGSVTGIIVVVVIIVILIIRRSDQANQKFFQANVITHIEPDNLQLDCSMEDLVDHRRMSKADSNSWEKRSNIFPGSDDLVSLSEVEIEQSTKNRENVQGAWNEAMKKHEALLKSYGLPTKVQVRRGVTPVPVSHQEETGSHTSADTSTNDSGRGGSDDEGNHLNRSNLENGSDVNQMAVKKLVASDSLLTCATPNRRMSDELGIGPGYQPSTVLRNPYTNMDINNSFTKRVKFNLAENKPWLTTPTGNDPALARHRCHGNLTDAQDEEESCDSEVDSIISDVHVTTNGKFDLQRQKTEDVYV</sequence>
<comment type="subcellular location">
    <subcellularLocation>
        <location evidence="1">Cell membrane</location>
        <topology evidence="1">Single-pass type I membrane protein</topology>
    </subcellularLocation>
</comment>
<evidence type="ECO:0000256" key="4">
    <source>
        <dbReference type="ARBA" id="ARBA00022729"/>
    </source>
</evidence>
<keyword evidence="3 13" id="KW-0812">Transmembrane</keyword>
<protein>
    <recommendedName>
        <fullName evidence="14">Cadherin domain-containing protein</fullName>
    </recommendedName>
</protein>
<keyword evidence="6 11" id="KW-0106">Calcium</keyword>
<keyword evidence="5" id="KW-0677">Repeat</keyword>
<evidence type="ECO:0000256" key="10">
    <source>
        <dbReference type="ARBA" id="ARBA00023180"/>
    </source>
</evidence>
<evidence type="ECO:0000313" key="16">
    <source>
        <dbReference type="Proteomes" id="UP001347796"/>
    </source>
</evidence>
<keyword evidence="2" id="KW-1003">Cell membrane</keyword>
<feature type="domain" description="Cadherin" evidence="14">
    <location>
        <begin position="24"/>
        <end position="132"/>
    </location>
</feature>
<evidence type="ECO:0000256" key="9">
    <source>
        <dbReference type="ARBA" id="ARBA00023136"/>
    </source>
</evidence>
<gene>
    <name evidence="15" type="ORF">SNE40_016833</name>
</gene>